<keyword evidence="4 5" id="KW-0472">Membrane</keyword>
<keyword evidence="3 5" id="KW-1133">Transmembrane helix</keyword>
<evidence type="ECO:0000313" key="8">
    <source>
        <dbReference type="Proteomes" id="UP001283361"/>
    </source>
</evidence>
<dbReference type="Pfam" id="PF08510">
    <property type="entry name" value="PIG-P"/>
    <property type="match status" value="1"/>
</dbReference>
<evidence type="ECO:0000313" key="7">
    <source>
        <dbReference type="EMBL" id="KAK3761621.1"/>
    </source>
</evidence>
<sequence length="77" mass="8577">YWAVALPVYFCFAIVLSYMAYFGLIFLQTASLSDMSTTTDSQANYVSDPVLPVDAIPPLRDLHISDVNKKLYGPLDL</sequence>
<comment type="subcellular location">
    <subcellularLocation>
        <location evidence="1">Membrane</location>
        <topology evidence="1">Multi-pass membrane protein</topology>
    </subcellularLocation>
</comment>
<name>A0AAE0Z3W1_9GAST</name>
<dbReference type="EMBL" id="JAWDGP010004865">
    <property type="protein sequence ID" value="KAK3761621.1"/>
    <property type="molecule type" value="Genomic_DNA"/>
</dbReference>
<evidence type="ECO:0000256" key="3">
    <source>
        <dbReference type="ARBA" id="ARBA00022989"/>
    </source>
</evidence>
<comment type="caution">
    <text evidence="7">The sequence shown here is derived from an EMBL/GenBank/DDBJ whole genome shotgun (WGS) entry which is preliminary data.</text>
</comment>
<dbReference type="Proteomes" id="UP001283361">
    <property type="component" value="Unassembled WGS sequence"/>
</dbReference>
<dbReference type="InterPro" id="IPR013717">
    <property type="entry name" value="PIG-P"/>
</dbReference>
<dbReference type="GO" id="GO:0005783">
    <property type="term" value="C:endoplasmic reticulum"/>
    <property type="evidence" value="ECO:0007669"/>
    <property type="project" value="TreeGrafter"/>
</dbReference>
<evidence type="ECO:0000256" key="2">
    <source>
        <dbReference type="ARBA" id="ARBA00022692"/>
    </source>
</evidence>
<evidence type="ECO:0000256" key="5">
    <source>
        <dbReference type="SAM" id="Phobius"/>
    </source>
</evidence>
<protein>
    <recommendedName>
        <fullName evidence="6">PIG-P domain-containing protein</fullName>
    </recommendedName>
</protein>
<keyword evidence="2 5" id="KW-0812">Transmembrane</keyword>
<dbReference type="PANTHER" id="PTHR46346">
    <property type="entry name" value="PHOSPHATIDYLINOSITOL N-ACETYLGLUCOSAMINYLTRANSFERASE SUBUNIT P"/>
    <property type="match status" value="1"/>
</dbReference>
<gene>
    <name evidence="7" type="ORF">RRG08_014588</name>
</gene>
<dbReference type="AlphaFoldDB" id="A0AAE0Z3W1"/>
<dbReference type="GO" id="GO:0006506">
    <property type="term" value="P:GPI anchor biosynthetic process"/>
    <property type="evidence" value="ECO:0007669"/>
    <property type="project" value="TreeGrafter"/>
</dbReference>
<evidence type="ECO:0000256" key="1">
    <source>
        <dbReference type="ARBA" id="ARBA00004141"/>
    </source>
</evidence>
<proteinExistence type="predicted"/>
<evidence type="ECO:0000256" key="4">
    <source>
        <dbReference type="ARBA" id="ARBA00023136"/>
    </source>
</evidence>
<evidence type="ECO:0000259" key="6">
    <source>
        <dbReference type="Pfam" id="PF08510"/>
    </source>
</evidence>
<organism evidence="7 8">
    <name type="scientific">Elysia crispata</name>
    <name type="common">lettuce slug</name>
    <dbReference type="NCBI Taxonomy" id="231223"/>
    <lineage>
        <taxon>Eukaryota</taxon>
        <taxon>Metazoa</taxon>
        <taxon>Spiralia</taxon>
        <taxon>Lophotrochozoa</taxon>
        <taxon>Mollusca</taxon>
        <taxon>Gastropoda</taxon>
        <taxon>Heterobranchia</taxon>
        <taxon>Euthyneura</taxon>
        <taxon>Panpulmonata</taxon>
        <taxon>Sacoglossa</taxon>
        <taxon>Placobranchoidea</taxon>
        <taxon>Plakobranchidae</taxon>
        <taxon>Elysia</taxon>
    </lineage>
</organism>
<keyword evidence="8" id="KW-1185">Reference proteome</keyword>
<dbReference type="InterPro" id="IPR052263">
    <property type="entry name" value="GPI_Anchor_Biosynth"/>
</dbReference>
<feature type="transmembrane region" description="Helical" evidence="5">
    <location>
        <begin position="6"/>
        <end position="27"/>
    </location>
</feature>
<dbReference type="PANTHER" id="PTHR46346:SF1">
    <property type="entry name" value="PHOSPHATIDYLINOSITOL N-ACETYLGLUCOSAMINYLTRANSFERASE SUBUNIT P"/>
    <property type="match status" value="1"/>
</dbReference>
<reference evidence="7" key="1">
    <citation type="journal article" date="2023" name="G3 (Bethesda)">
        <title>A reference genome for the long-term kleptoplast-retaining sea slug Elysia crispata morphotype clarki.</title>
        <authorList>
            <person name="Eastman K.E."/>
            <person name="Pendleton A.L."/>
            <person name="Shaikh M.A."/>
            <person name="Suttiyut T."/>
            <person name="Ogas R."/>
            <person name="Tomko P."/>
            <person name="Gavelis G."/>
            <person name="Widhalm J.R."/>
            <person name="Wisecaver J.H."/>
        </authorList>
    </citation>
    <scope>NUCLEOTIDE SEQUENCE</scope>
    <source>
        <strain evidence="7">ECLA1</strain>
    </source>
</reference>
<feature type="domain" description="PIG-P" evidence="6">
    <location>
        <begin position="1"/>
        <end position="72"/>
    </location>
</feature>
<feature type="non-terminal residue" evidence="7">
    <location>
        <position position="1"/>
    </location>
</feature>
<dbReference type="GO" id="GO:0016020">
    <property type="term" value="C:membrane"/>
    <property type="evidence" value="ECO:0007669"/>
    <property type="project" value="UniProtKB-SubCell"/>
</dbReference>
<accession>A0AAE0Z3W1</accession>